<evidence type="ECO:0000313" key="3">
    <source>
        <dbReference type="Proteomes" id="UP001168990"/>
    </source>
</evidence>
<protein>
    <recommendedName>
        <fullName evidence="1">BTB domain-containing protein</fullName>
    </recommendedName>
</protein>
<sequence length="312" mass="35950">MSQKNIQIKHCWQIGNIEGNNTRPIYYFNSFESDSIPGVKFEIFFSIPRGNKCIAVISKKPCDPVSAIIRIQSLSTDESVQFHVTRWINDCTLKCDFEIRPRRNSHGRSLPLLLLFQCDITWHSLKKLQQPIVSNIHGQLKNFLIAPDLSDMTIVIGEKEISVHQIILAAYSPVFSAMFKADMMESANKRIVMTDTEVEIMEKVIEFMYTGVIVPIPDYDALLSILEVADMYEIMDLKELCEQKLSEQVTLENVLYIFDRVSLFEVPHLKKALISFMAQKKLEIIELDDFAVFLRKKPDSLLEFVIRSILSH</sequence>
<feature type="domain" description="BTB" evidence="1">
    <location>
        <begin position="150"/>
        <end position="213"/>
    </location>
</feature>
<dbReference type="Gene3D" id="3.30.710.10">
    <property type="entry name" value="Potassium Channel Kv1.1, Chain A"/>
    <property type="match status" value="1"/>
</dbReference>
<evidence type="ECO:0000259" key="1">
    <source>
        <dbReference type="PROSITE" id="PS50097"/>
    </source>
</evidence>
<comment type="caution">
    <text evidence="2">The sequence shown here is derived from an EMBL/GenBank/DDBJ whole genome shotgun (WGS) entry which is preliminary data.</text>
</comment>
<keyword evidence="3" id="KW-1185">Reference proteome</keyword>
<gene>
    <name evidence="2" type="ORF">PV328_010463</name>
</gene>
<dbReference type="EMBL" id="JAQQBS010000004">
    <property type="protein sequence ID" value="KAK0169825.1"/>
    <property type="molecule type" value="Genomic_DNA"/>
</dbReference>
<dbReference type="Proteomes" id="UP001168990">
    <property type="component" value="Unassembled WGS sequence"/>
</dbReference>
<dbReference type="PANTHER" id="PTHR24413">
    <property type="entry name" value="SPECKLE-TYPE POZ PROTEIN"/>
    <property type="match status" value="1"/>
</dbReference>
<dbReference type="Pfam" id="PF00651">
    <property type="entry name" value="BTB"/>
    <property type="match status" value="1"/>
</dbReference>
<dbReference type="SMART" id="SM00225">
    <property type="entry name" value="BTB"/>
    <property type="match status" value="1"/>
</dbReference>
<reference evidence="2" key="1">
    <citation type="journal article" date="2023" name="bioRxiv">
        <title>Scaffold-level genome assemblies of two parasitoid biocontrol wasps reveal the parthenogenesis mechanism and an associated novel virus.</title>
        <authorList>
            <person name="Inwood S."/>
            <person name="Skelly J."/>
            <person name="Guhlin J."/>
            <person name="Harrop T."/>
            <person name="Goldson S."/>
            <person name="Dearden P."/>
        </authorList>
    </citation>
    <scope>NUCLEOTIDE SEQUENCE</scope>
    <source>
        <strain evidence="2">Irish</strain>
        <tissue evidence="2">Whole body</tissue>
    </source>
</reference>
<dbReference type="AlphaFoldDB" id="A0AA39KQ76"/>
<reference evidence="2" key="2">
    <citation type="submission" date="2023-03" db="EMBL/GenBank/DDBJ databases">
        <authorList>
            <person name="Inwood S.N."/>
            <person name="Skelly J.G."/>
            <person name="Guhlin J."/>
            <person name="Harrop T.W.R."/>
            <person name="Goldson S.G."/>
            <person name="Dearden P.K."/>
        </authorList>
    </citation>
    <scope>NUCLEOTIDE SEQUENCE</scope>
    <source>
        <strain evidence="2">Irish</strain>
        <tissue evidence="2">Whole body</tissue>
    </source>
</reference>
<accession>A0AA39KQ76</accession>
<dbReference type="InterPro" id="IPR011333">
    <property type="entry name" value="SKP1/BTB/POZ_sf"/>
</dbReference>
<dbReference type="PROSITE" id="PS50097">
    <property type="entry name" value="BTB"/>
    <property type="match status" value="1"/>
</dbReference>
<proteinExistence type="predicted"/>
<dbReference type="InterPro" id="IPR000210">
    <property type="entry name" value="BTB/POZ_dom"/>
</dbReference>
<organism evidence="2 3">
    <name type="scientific">Microctonus aethiopoides</name>
    <dbReference type="NCBI Taxonomy" id="144406"/>
    <lineage>
        <taxon>Eukaryota</taxon>
        <taxon>Metazoa</taxon>
        <taxon>Ecdysozoa</taxon>
        <taxon>Arthropoda</taxon>
        <taxon>Hexapoda</taxon>
        <taxon>Insecta</taxon>
        <taxon>Pterygota</taxon>
        <taxon>Neoptera</taxon>
        <taxon>Endopterygota</taxon>
        <taxon>Hymenoptera</taxon>
        <taxon>Apocrita</taxon>
        <taxon>Ichneumonoidea</taxon>
        <taxon>Braconidae</taxon>
        <taxon>Euphorinae</taxon>
        <taxon>Microctonus</taxon>
    </lineage>
</organism>
<evidence type="ECO:0000313" key="2">
    <source>
        <dbReference type="EMBL" id="KAK0169825.1"/>
    </source>
</evidence>
<dbReference type="SUPFAM" id="SSF54695">
    <property type="entry name" value="POZ domain"/>
    <property type="match status" value="1"/>
</dbReference>
<name>A0AA39KQ76_9HYME</name>